<evidence type="ECO:0000313" key="1">
    <source>
        <dbReference type="EMBL" id="KAG0567604.1"/>
    </source>
</evidence>
<protein>
    <submittedName>
        <fullName evidence="1">Uncharacterized protein</fullName>
    </submittedName>
</protein>
<accession>A0A8T0HB92</accession>
<evidence type="ECO:0000313" key="2">
    <source>
        <dbReference type="Proteomes" id="UP000822688"/>
    </source>
</evidence>
<keyword evidence="2" id="KW-1185">Reference proteome</keyword>
<name>A0A8T0HB92_CERPU</name>
<dbReference type="AlphaFoldDB" id="A0A8T0HB92"/>
<gene>
    <name evidence="1" type="ORF">KC19_7G147500</name>
</gene>
<dbReference type="Proteomes" id="UP000822688">
    <property type="component" value="Chromosome 7"/>
</dbReference>
<proteinExistence type="predicted"/>
<reference evidence="1" key="1">
    <citation type="submission" date="2020-06" db="EMBL/GenBank/DDBJ databases">
        <title>WGS assembly of Ceratodon purpureus strain R40.</title>
        <authorList>
            <person name="Carey S.B."/>
            <person name="Jenkins J."/>
            <person name="Shu S."/>
            <person name="Lovell J.T."/>
            <person name="Sreedasyam A."/>
            <person name="Maumus F."/>
            <person name="Tiley G.P."/>
            <person name="Fernandez-Pozo N."/>
            <person name="Barry K."/>
            <person name="Chen C."/>
            <person name="Wang M."/>
            <person name="Lipzen A."/>
            <person name="Daum C."/>
            <person name="Saski C.A."/>
            <person name="Payton A.C."/>
            <person name="Mcbreen J.C."/>
            <person name="Conrad R.E."/>
            <person name="Kollar L.M."/>
            <person name="Olsson S."/>
            <person name="Huttunen S."/>
            <person name="Landis J.B."/>
            <person name="Wickett N.J."/>
            <person name="Johnson M.G."/>
            <person name="Rensing S.A."/>
            <person name="Grimwood J."/>
            <person name="Schmutz J."/>
            <person name="Mcdaniel S.F."/>
        </authorList>
    </citation>
    <scope>NUCLEOTIDE SEQUENCE</scope>
    <source>
        <strain evidence="1">R40</strain>
    </source>
</reference>
<organism evidence="1 2">
    <name type="scientific">Ceratodon purpureus</name>
    <name type="common">Fire moss</name>
    <name type="synonym">Dicranum purpureum</name>
    <dbReference type="NCBI Taxonomy" id="3225"/>
    <lineage>
        <taxon>Eukaryota</taxon>
        <taxon>Viridiplantae</taxon>
        <taxon>Streptophyta</taxon>
        <taxon>Embryophyta</taxon>
        <taxon>Bryophyta</taxon>
        <taxon>Bryophytina</taxon>
        <taxon>Bryopsida</taxon>
        <taxon>Dicranidae</taxon>
        <taxon>Pseudoditrichales</taxon>
        <taxon>Ditrichaceae</taxon>
        <taxon>Ceratodon</taxon>
    </lineage>
</organism>
<comment type="caution">
    <text evidence="1">The sequence shown here is derived from an EMBL/GenBank/DDBJ whole genome shotgun (WGS) entry which is preliminary data.</text>
</comment>
<dbReference type="EMBL" id="CM026428">
    <property type="protein sequence ID" value="KAG0567604.1"/>
    <property type="molecule type" value="Genomic_DNA"/>
</dbReference>
<sequence length="85" mass="10042">MSITPSLNINPERKRCRIWQRCAINWVNIRFRFLSHQIRKSFKKTEGCYKDFGQFLTYRQSAVQAKPRAKAEDASWAARHCCHGP</sequence>